<protein>
    <submittedName>
        <fullName evidence="2">Uncharacterized protein</fullName>
    </submittedName>
</protein>
<feature type="compositionally biased region" description="Polar residues" evidence="1">
    <location>
        <begin position="42"/>
        <end position="60"/>
    </location>
</feature>
<feature type="region of interest" description="Disordered" evidence="1">
    <location>
        <begin position="36"/>
        <end position="65"/>
    </location>
</feature>
<dbReference type="Proteomes" id="UP000054350">
    <property type="component" value="Unassembled WGS sequence"/>
</dbReference>
<proteinExistence type="predicted"/>
<evidence type="ECO:0000256" key="1">
    <source>
        <dbReference type="SAM" id="MobiDB-lite"/>
    </source>
</evidence>
<keyword evidence="3" id="KW-1185">Reference proteome</keyword>
<dbReference type="VEuPathDB" id="FungiDB:AMAG_19784"/>
<reference evidence="2 3" key="1">
    <citation type="submission" date="2009-11" db="EMBL/GenBank/DDBJ databases">
        <title>Annotation of Allomyces macrogynus ATCC 38327.</title>
        <authorList>
            <consortium name="The Broad Institute Genome Sequencing Platform"/>
            <person name="Russ C."/>
            <person name="Cuomo C."/>
            <person name="Burger G."/>
            <person name="Gray M.W."/>
            <person name="Holland P.W.H."/>
            <person name="King N."/>
            <person name="Lang F.B.F."/>
            <person name="Roger A.J."/>
            <person name="Ruiz-Trillo I."/>
            <person name="Young S.K."/>
            <person name="Zeng Q."/>
            <person name="Gargeya S."/>
            <person name="Fitzgerald M."/>
            <person name="Haas B."/>
            <person name="Abouelleil A."/>
            <person name="Alvarado L."/>
            <person name="Arachchi H.M."/>
            <person name="Berlin A."/>
            <person name="Chapman S.B."/>
            <person name="Gearin G."/>
            <person name="Goldberg J."/>
            <person name="Griggs A."/>
            <person name="Gujja S."/>
            <person name="Hansen M."/>
            <person name="Heiman D."/>
            <person name="Howarth C."/>
            <person name="Larimer J."/>
            <person name="Lui A."/>
            <person name="MacDonald P.J.P."/>
            <person name="McCowen C."/>
            <person name="Montmayeur A."/>
            <person name="Murphy C."/>
            <person name="Neiman D."/>
            <person name="Pearson M."/>
            <person name="Priest M."/>
            <person name="Roberts A."/>
            <person name="Saif S."/>
            <person name="Shea T."/>
            <person name="Sisk P."/>
            <person name="Stolte C."/>
            <person name="Sykes S."/>
            <person name="Wortman J."/>
            <person name="Nusbaum C."/>
            <person name="Birren B."/>
        </authorList>
    </citation>
    <scope>NUCLEOTIDE SEQUENCE [LARGE SCALE GENOMIC DNA]</scope>
    <source>
        <strain evidence="2 3">ATCC 38327</strain>
    </source>
</reference>
<accession>A0A0L0T107</accession>
<organism evidence="2 3">
    <name type="scientific">Allomyces macrogynus (strain ATCC 38327)</name>
    <name type="common">Allomyces javanicus var. macrogynus</name>
    <dbReference type="NCBI Taxonomy" id="578462"/>
    <lineage>
        <taxon>Eukaryota</taxon>
        <taxon>Fungi</taxon>
        <taxon>Fungi incertae sedis</taxon>
        <taxon>Blastocladiomycota</taxon>
        <taxon>Blastocladiomycetes</taxon>
        <taxon>Blastocladiales</taxon>
        <taxon>Blastocladiaceae</taxon>
        <taxon>Allomyces</taxon>
    </lineage>
</organism>
<evidence type="ECO:0000313" key="3">
    <source>
        <dbReference type="Proteomes" id="UP000054350"/>
    </source>
</evidence>
<reference evidence="3" key="2">
    <citation type="submission" date="2009-11" db="EMBL/GenBank/DDBJ databases">
        <title>The Genome Sequence of Allomyces macrogynus strain ATCC 38327.</title>
        <authorList>
            <consortium name="The Broad Institute Genome Sequencing Platform"/>
            <person name="Russ C."/>
            <person name="Cuomo C."/>
            <person name="Shea T."/>
            <person name="Young S.K."/>
            <person name="Zeng Q."/>
            <person name="Koehrsen M."/>
            <person name="Haas B."/>
            <person name="Borodovsky M."/>
            <person name="Guigo R."/>
            <person name="Alvarado L."/>
            <person name="Berlin A."/>
            <person name="Borenstein D."/>
            <person name="Chen Z."/>
            <person name="Engels R."/>
            <person name="Freedman E."/>
            <person name="Gellesch M."/>
            <person name="Goldberg J."/>
            <person name="Griggs A."/>
            <person name="Gujja S."/>
            <person name="Heiman D."/>
            <person name="Hepburn T."/>
            <person name="Howarth C."/>
            <person name="Jen D."/>
            <person name="Larson L."/>
            <person name="Lewis B."/>
            <person name="Mehta T."/>
            <person name="Park D."/>
            <person name="Pearson M."/>
            <person name="Roberts A."/>
            <person name="Saif S."/>
            <person name="Shenoy N."/>
            <person name="Sisk P."/>
            <person name="Stolte C."/>
            <person name="Sykes S."/>
            <person name="Walk T."/>
            <person name="White J."/>
            <person name="Yandava C."/>
            <person name="Burger G."/>
            <person name="Gray M.W."/>
            <person name="Holland P.W.H."/>
            <person name="King N."/>
            <person name="Lang F.B.F."/>
            <person name="Roger A.J."/>
            <person name="Ruiz-Trillo I."/>
            <person name="Lander E."/>
            <person name="Nusbaum C."/>
        </authorList>
    </citation>
    <scope>NUCLEOTIDE SEQUENCE [LARGE SCALE GENOMIC DNA]</scope>
    <source>
        <strain evidence="3">ATCC 38327</strain>
    </source>
</reference>
<dbReference type="AlphaFoldDB" id="A0A0L0T107"/>
<evidence type="ECO:0000313" key="2">
    <source>
        <dbReference type="EMBL" id="KNE68269.1"/>
    </source>
</evidence>
<gene>
    <name evidence="2" type="ORF">AMAG_19784</name>
</gene>
<dbReference type="EMBL" id="GG745356">
    <property type="protein sequence ID" value="KNE68269.1"/>
    <property type="molecule type" value="Genomic_DNA"/>
</dbReference>
<feature type="region of interest" description="Disordered" evidence="1">
    <location>
        <begin position="1"/>
        <end position="20"/>
    </location>
</feature>
<sequence>MEEGNHNTAHPLPAATIHEEHKPECQCATIPVPIATHDDRSVSPQSLPAAQSTTEGTNQGFRPPSTLWWQPIAKTNSSADVMKVNALLTQIKASLKDLIEAALPRCSEERARIMTKAKQLTLFSDFQATVSAAYLNGSLETSVLSLMDQALRTEHLRAYIASNVMWAACDAGEMVAGQKGLPDTISQESLIDEMCRRMLTEFKNLDLSLPENGNDKLKQDVAQPLVAAFDHVKAMNSDWRFEFYSHGHPFDPVLMMSPPRELEWHVDLDEHPDGLLLHVSDQEVVVFTAFPGIPMAFGMAETVVHRAEVVTLVLPMAVHCFKEKVGKPEPESGLGWFP</sequence>
<name>A0A0L0T107_ALLM3</name>